<dbReference type="Proteomes" id="UP001317532">
    <property type="component" value="Chromosome"/>
</dbReference>
<dbReference type="SUPFAM" id="SSF53474">
    <property type="entry name" value="alpha/beta-Hydrolases"/>
    <property type="match status" value="1"/>
</dbReference>
<dbReference type="EMBL" id="AP025523">
    <property type="protein sequence ID" value="BDE06634.1"/>
    <property type="molecule type" value="Genomic_DNA"/>
</dbReference>
<dbReference type="InterPro" id="IPR050266">
    <property type="entry name" value="AB_hydrolase_sf"/>
</dbReference>
<dbReference type="PANTHER" id="PTHR43798">
    <property type="entry name" value="MONOACYLGLYCEROL LIPASE"/>
    <property type="match status" value="1"/>
</dbReference>
<dbReference type="KEGG" id="vab:WPS_19100"/>
<name>A0AAN1XWG3_UNVUL</name>
<dbReference type="Pfam" id="PF00561">
    <property type="entry name" value="Abhydrolase_1"/>
    <property type="match status" value="1"/>
</dbReference>
<dbReference type="PRINTS" id="PR00111">
    <property type="entry name" value="ABHYDROLASE"/>
</dbReference>
<dbReference type="Gene3D" id="3.40.50.1820">
    <property type="entry name" value="alpha/beta hydrolase"/>
    <property type="match status" value="1"/>
</dbReference>
<accession>A0AAN1XWG3</accession>
<feature type="domain" description="AB hydrolase-1" evidence="2">
    <location>
        <begin position="35"/>
        <end position="265"/>
    </location>
</feature>
<dbReference type="GO" id="GO:0016787">
    <property type="term" value="F:hydrolase activity"/>
    <property type="evidence" value="ECO:0007669"/>
    <property type="project" value="UniProtKB-KW"/>
</dbReference>
<gene>
    <name evidence="3" type="ORF">WPS_19100</name>
</gene>
<sequence>MGGEAEERIMQQHTVVGGGGLVLRALESGDPQGVPVLFLHGWSQRAASWERQLASPALAHLRLVALDLRGHGESEKPASGYDDGALWAADVAATLDALDLHGAMLTGWSYGGYVIADYLRHRGQDAVGAIHFVSAGTGIGIETPYRFRGNAWNGVLPAAFSDDAGEAAAAMRTFERNCFAARRDADERAMHANGAATPGAVRKALFRRRIDNDDVMASIRLPTLVTHGDADRVIDIETGRHIAAIVPGARLSVYAGIGHVPFWEDQPRFDAELAAFAAGLAGRSA</sequence>
<evidence type="ECO:0000259" key="2">
    <source>
        <dbReference type="Pfam" id="PF00561"/>
    </source>
</evidence>
<organism evidence="3 4">
    <name type="scientific">Vulcanimicrobium alpinum</name>
    <dbReference type="NCBI Taxonomy" id="3016050"/>
    <lineage>
        <taxon>Bacteria</taxon>
        <taxon>Bacillati</taxon>
        <taxon>Vulcanimicrobiota</taxon>
        <taxon>Vulcanimicrobiia</taxon>
        <taxon>Vulcanimicrobiales</taxon>
        <taxon>Vulcanimicrobiaceae</taxon>
        <taxon>Vulcanimicrobium</taxon>
    </lineage>
</organism>
<evidence type="ECO:0000313" key="3">
    <source>
        <dbReference type="EMBL" id="BDE06634.1"/>
    </source>
</evidence>
<proteinExistence type="predicted"/>
<keyword evidence="1 3" id="KW-0378">Hydrolase</keyword>
<dbReference type="InterPro" id="IPR029058">
    <property type="entry name" value="AB_hydrolase_fold"/>
</dbReference>
<evidence type="ECO:0000256" key="1">
    <source>
        <dbReference type="ARBA" id="ARBA00022801"/>
    </source>
</evidence>
<keyword evidence="4" id="KW-1185">Reference proteome</keyword>
<dbReference type="GO" id="GO:0016020">
    <property type="term" value="C:membrane"/>
    <property type="evidence" value="ECO:0007669"/>
    <property type="project" value="TreeGrafter"/>
</dbReference>
<dbReference type="AlphaFoldDB" id="A0AAN1XWG3"/>
<protein>
    <submittedName>
        <fullName evidence="3">Alpha/beta hydrolase</fullName>
    </submittedName>
</protein>
<reference evidence="3 4" key="1">
    <citation type="journal article" date="2022" name="ISME Commun">
        <title>Vulcanimicrobium alpinus gen. nov. sp. nov., the first cultivated representative of the candidate phylum 'Eremiobacterota', is a metabolically versatile aerobic anoxygenic phototroph.</title>
        <authorList>
            <person name="Yabe S."/>
            <person name="Muto K."/>
            <person name="Abe K."/>
            <person name="Yokota A."/>
            <person name="Staudigel H."/>
            <person name="Tebo B.M."/>
        </authorList>
    </citation>
    <scope>NUCLEOTIDE SEQUENCE [LARGE SCALE GENOMIC DNA]</scope>
    <source>
        <strain evidence="3 4">WC8-2</strain>
    </source>
</reference>
<dbReference type="InterPro" id="IPR000073">
    <property type="entry name" value="AB_hydrolase_1"/>
</dbReference>
<evidence type="ECO:0000313" key="4">
    <source>
        <dbReference type="Proteomes" id="UP001317532"/>
    </source>
</evidence>
<dbReference type="PANTHER" id="PTHR43798:SF31">
    <property type="entry name" value="AB HYDROLASE SUPERFAMILY PROTEIN YCLE"/>
    <property type="match status" value="1"/>
</dbReference>